<gene>
    <name evidence="3" type="ORF">ACFH04_01295</name>
</gene>
<dbReference type="SUPFAM" id="SSF52540">
    <property type="entry name" value="P-loop containing nucleoside triphosphate hydrolases"/>
    <property type="match status" value="1"/>
</dbReference>
<feature type="region of interest" description="Disordered" evidence="1">
    <location>
        <begin position="174"/>
        <end position="196"/>
    </location>
</feature>
<dbReference type="InterPro" id="IPR027417">
    <property type="entry name" value="P-loop_NTPase"/>
</dbReference>
<reference evidence="3 4" key="1">
    <citation type="submission" date="2024-09" db="EMBL/GenBank/DDBJ databases">
        <authorList>
            <person name="Sun Q."/>
            <person name="Mori K."/>
        </authorList>
    </citation>
    <scope>NUCLEOTIDE SEQUENCE [LARGE SCALE GENOMIC DNA]</scope>
    <source>
        <strain evidence="3 4">JCM 4557</strain>
    </source>
</reference>
<evidence type="ECO:0000313" key="3">
    <source>
        <dbReference type="EMBL" id="MFC0842377.1"/>
    </source>
</evidence>
<name>A0ABV6T9B7_9ACTN</name>
<dbReference type="PROSITE" id="PS50837">
    <property type="entry name" value="NACHT"/>
    <property type="match status" value="1"/>
</dbReference>
<dbReference type="InterPro" id="IPR007111">
    <property type="entry name" value="NACHT_NTPase"/>
</dbReference>
<accession>A0ABV6T9B7</accession>
<dbReference type="Pfam" id="PF05729">
    <property type="entry name" value="NACHT"/>
    <property type="match status" value="1"/>
</dbReference>
<evidence type="ECO:0000313" key="4">
    <source>
        <dbReference type="Proteomes" id="UP001589887"/>
    </source>
</evidence>
<dbReference type="SUPFAM" id="SSF48371">
    <property type="entry name" value="ARM repeat"/>
    <property type="match status" value="1"/>
</dbReference>
<evidence type="ECO:0000259" key="2">
    <source>
        <dbReference type="PROSITE" id="PS50837"/>
    </source>
</evidence>
<comment type="caution">
    <text evidence="3">The sequence shown here is derived from an EMBL/GenBank/DDBJ whole genome shotgun (WGS) entry which is preliminary data.</text>
</comment>
<proteinExistence type="predicted"/>
<dbReference type="RefSeq" id="WP_394316238.1">
    <property type="nucleotide sequence ID" value="NZ_JBHMQV010000001.1"/>
</dbReference>
<dbReference type="Gene3D" id="3.40.50.300">
    <property type="entry name" value="P-loop containing nucleotide triphosphate hydrolases"/>
    <property type="match status" value="1"/>
</dbReference>
<keyword evidence="4" id="KW-1185">Reference proteome</keyword>
<dbReference type="Proteomes" id="UP001589887">
    <property type="component" value="Unassembled WGS sequence"/>
</dbReference>
<dbReference type="InterPro" id="IPR016024">
    <property type="entry name" value="ARM-type_fold"/>
</dbReference>
<organism evidence="3 4">
    <name type="scientific">Streptomyces noboritoensis</name>
    <dbReference type="NCBI Taxonomy" id="67337"/>
    <lineage>
        <taxon>Bacteria</taxon>
        <taxon>Bacillati</taxon>
        <taxon>Actinomycetota</taxon>
        <taxon>Actinomycetes</taxon>
        <taxon>Kitasatosporales</taxon>
        <taxon>Streptomycetaceae</taxon>
        <taxon>Streptomyces</taxon>
    </lineage>
</organism>
<feature type="domain" description="NACHT" evidence="2">
    <location>
        <begin position="211"/>
        <end position="335"/>
    </location>
</feature>
<protein>
    <submittedName>
        <fullName evidence="3">NACHT domain-containing protein</fullName>
    </submittedName>
</protein>
<dbReference type="EMBL" id="JBHMQV010000001">
    <property type="protein sequence ID" value="MFC0842377.1"/>
    <property type="molecule type" value="Genomic_DNA"/>
</dbReference>
<evidence type="ECO:0000256" key="1">
    <source>
        <dbReference type="SAM" id="MobiDB-lite"/>
    </source>
</evidence>
<sequence length="855" mass="93832">MAAVPQAAGDGEEPRARFAARMQALWQAAGEPDLNAVAAASGLRSRQGRAAGGLISAWKNGDHVPDRWERLQPVLADLEVRARRRGSGRRPSGVGLTRHGEPDWAVWKGWWAAARGASRRPVPASERNGSERLPPAVHALMQRHHVAAEALPYPLYEGSLPQLSQVYVRQLLRRPTDPTDGSPPVDAGREASPSLPPVLRPIEAVLDTEPRQLLVVAGPGGGKSTLTLRLSGALARRWLDCERPAPGFVPLHVTASQLAQDGGLTAALDQVAACRTDDTANGREGWPPPPALWLVLVDGIDEITDAASRRALIGQLAALAGAPDTPMRLLVTTRPLPVPEMDALRRAGFARYLLDPFDPEDLEDFAERWFALGTTAPGTARAYLTQIARSGLRELARVPLLATITAMIFEAAPEHPLPSSRYRLYEQYRAYLARTEEAHGLAAWRRLLQDADRVGDRLWQPDADVNTTAAARALRDGLLHRLAVEATTKDSGALLTTASNWLDERLGTRLAASVAGWTEKTAAALVGTGLIVRRHDAEVEFVHASIAEHLAAEYFATRLPPSFSPASPSWEEALLNARHHDLDRAVLLQYTHHRPAAGAELLDWLLDHRTAGQKLAGALLADGARGETRHYARFLSTLPTPYAPDHYDWWQQVGALWHPLVDEFLDKHAHRPGPHRLRALWALSDRRPQRAAVAARGLLVEPADDDLRCLAVMMLGALGPAWADESAPELRRLIVKHVHDGCYGRAAAALHHLARLGPRYADEAARAVREVLNRRHSEDPVQAWALAVYAGLGRACREEAVQALHDMIAGQRDRVITVHTAKRWLERLLRDPALAATLYCEVIDYEGYLRSRIEH</sequence>